<evidence type="ECO:0000313" key="2">
    <source>
        <dbReference type="Proteomes" id="UP000199506"/>
    </source>
</evidence>
<proteinExistence type="predicted"/>
<dbReference type="EMBL" id="FOAK01000003">
    <property type="protein sequence ID" value="SEK59076.1"/>
    <property type="molecule type" value="Genomic_DNA"/>
</dbReference>
<accession>A0A1H7I9A0</accession>
<protein>
    <submittedName>
        <fullName evidence="1">Uncharacterized protein</fullName>
    </submittedName>
</protein>
<gene>
    <name evidence="1" type="ORF">SAMN05216439_1178</name>
</gene>
<evidence type="ECO:0000313" key="1">
    <source>
        <dbReference type="EMBL" id="SEK59076.1"/>
    </source>
</evidence>
<organism evidence="1 2">
    <name type="scientific">Methanobrevibacter gottschalkii</name>
    <dbReference type="NCBI Taxonomy" id="190974"/>
    <lineage>
        <taxon>Archaea</taxon>
        <taxon>Methanobacteriati</taxon>
        <taxon>Methanobacteriota</taxon>
        <taxon>Methanomada group</taxon>
        <taxon>Methanobacteria</taxon>
        <taxon>Methanobacteriales</taxon>
        <taxon>Methanobacteriaceae</taxon>
        <taxon>Methanobrevibacter</taxon>
    </lineage>
</organism>
<dbReference type="OrthoDB" id="82565at2157"/>
<reference evidence="1 2" key="1">
    <citation type="submission" date="2016-10" db="EMBL/GenBank/DDBJ databases">
        <authorList>
            <person name="de Groot N.N."/>
        </authorList>
    </citation>
    <scope>NUCLEOTIDE SEQUENCE [LARGE SCALE GENOMIC DNA]</scope>
    <source>
        <strain evidence="1 2">DSM 11978</strain>
    </source>
</reference>
<dbReference type="AlphaFoldDB" id="A0A1H7I9A0"/>
<dbReference type="Proteomes" id="UP000199506">
    <property type="component" value="Unassembled WGS sequence"/>
</dbReference>
<name>A0A1H7I9A0_9EURY</name>
<dbReference type="RefSeq" id="WP_091699034.1">
    <property type="nucleotide sequence ID" value="NZ_FOAK01000003.1"/>
</dbReference>
<sequence>MLNIIKGPEAVTRMVKQCITKELTEDGILSDVEMFIPSYRSDEEIEEPCIWLFEQKTTPASGKGTLSSQLELQTPFEFYCIVYDEDDIEQSEIKGKNLASRIAACIAKNHIRVLKEDNTMIQGLRPVFESLAPVGFIQDDELGEKVPITKLRINFIYYVDWKICCQFENQNNEKK</sequence>
<dbReference type="STRING" id="190974.SAMN05216439_1178"/>